<dbReference type="PANTHER" id="PTHR43071">
    <property type="entry name" value="2-AMINO-4-HYDROXY-6-HYDROXYMETHYLDIHYDROPTERIDINE PYROPHOSPHOKINASE"/>
    <property type="match status" value="1"/>
</dbReference>
<dbReference type="GO" id="GO:0046656">
    <property type="term" value="P:folic acid biosynthetic process"/>
    <property type="evidence" value="ECO:0007669"/>
    <property type="project" value="UniProtKB-KW"/>
</dbReference>
<dbReference type="EMBL" id="SNRX01000034">
    <property type="protein sequence ID" value="KAA6300997.1"/>
    <property type="molecule type" value="Genomic_DNA"/>
</dbReference>
<dbReference type="InterPro" id="IPR000550">
    <property type="entry name" value="Hppk"/>
</dbReference>
<name>A0A5M8NX17_9BACT</name>
<dbReference type="GO" id="GO:0016301">
    <property type="term" value="F:kinase activity"/>
    <property type="evidence" value="ECO:0007669"/>
    <property type="project" value="UniProtKB-KW"/>
</dbReference>
<evidence type="ECO:0000256" key="6">
    <source>
        <dbReference type="ARBA" id="ARBA00022741"/>
    </source>
</evidence>
<comment type="function">
    <text evidence="10">Catalyzes the transfer of pyrophosphate from adenosine triphosphate (ATP) to 6-hydroxymethyl-7,8-dihydropterin, an enzymatic step in folate biosynthesis pathway.</text>
</comment>
<evidence type="ECO:0000256" key="9">
    <source>
        <dbReference type="ARBA" id="ARBA00022909"/>
    </source>
</evidence>
<dbReference type="Gene3D" id="3.30.70.560">
    <property type="entry name" value="7,8-Dihydro-6-hydroxymethylpterin-pyrophosphokinase HPPK"/>
    <property type="match status" value="1"/>
</dbReference>
<evidence type="ECO:0000256" key="12">
    <source>
        <dbReference type="ARBA" id="ARBA00033413"/>
    </source>
</evidence>
<evidence type="ECO:0000256" key="4">
    <source>
        <dbReference type="ARBA" id="ARBA00016218"/>
    </source>
</evidence>
<protein>
    <recommendedName>
        <fullName evidence="4">2-amino-4-hydroxy-6-hydroxymethyldihydropteridine pyrophosphokinase</fullName>
        <ecNumber evidence="3">2.7.6.3</ecNumber>
    </recommendedName>
    <alternativeName>
        <fullName evidence="11">6-hydroxymethyl-7,8-dihydropterin pyrophosphokinase</fullName>
    </alternativeName>
    <alternativeName>
        <fullName evidence="12">7,8-dihydro-6-hydroxymethylpterin-pyrophosphokinase</fullName>
    </alternativeName>
</protein>
<keyword evidence="6" id="KW-0547">Nucleotide-binding</keyword>
<evidence type="ECO:0000256" key="2">
    <source>
        <dbReference type="ARBA" id="ARBA00005810"/>
    </source>
</evidence>
<reference evidence="14 15" key="1">
    <citation type="submission" date="2019-03" db="EMBL/GenBank/DDBJ databases">
        <title>Single cell metagenomics reveals metabolic interactions within the superorganism composed of flagellate Streblomastix strix and complex community of Bacteroidetes bacteria on its surface.</title>
        <authorList>
            <person name="Treitli S.C."/>
            <person name="Kolisko M."/>
            <person name="Husnik F."/>
            <person name="Keeling P."/>
            <person name="Hampl V."/>
        </authorList>
    </citation>
    <scope>NUCLEOTIDE SEQUENCE [LARGE SCALE GENOMIC DNA]</scope>
    <source>
        <strain evidence="14">St1</strain>
    </source>
</reference>
<evidence type="ECO:0000256" key="11">
    <source>
        <dbReference type="ARBA" id="ARBA00029766"/>
    </source>
</evidence>
<dbReference type="Pfam" id="PF01288">
    <property type="entry name" value="HPPK"/>
    <property type="match status" value="1"/>
</dbReference>
<keyword evidence="8" id="KW-0067">ATP-binding</keyword>
<comment type="caution">
    <text evidence="14">The sequence shown here is derived from an EMBL/GenBank/DDBJ whole genome shotgun (WGS) entry which is preliminary data.</text>
</comment>
<accession>A0A5M8NX17</accession>
<evidence type="ECO:0000313" key="15">
    <source>
        <dbReference type="Proteomes" id="UP000324575"/>
    </source>
</evidence>
<keyword evidence="7" id="KW-0418">Kinase</keyword>
<dbReference type="CDD" id="cd00483">
    <property type="entry name" value="HPPK"/>
    <property type="match status" value="1"/>
</dbReference>
<sequence>MKHTVFLSLGSNLGDKNLNLSTAINRIAEKTGVLSAISSVYETQPWGFDSENLFYNMAIKIETELTPIDVLKSTQQIEQEMGRTQKTTHSYADRLIDIDIILYDDLVYQSDELTIPHPHYREREFVMAPLREIFLN</sequence>
<feature type="domain" description="7,8-dihydro-6-hydroxymethylpterin-pyrophosphokinase" evidence="13">
    <location>
        <begin position="6"/>
        <end position="133"/>
    </location>
</feature>
<evidence type="ECO:0000256" key="1">
    <source>
        <dbReference type="ARBA" id="ARBA00005051"/>
    </source>
</evidence>
<organism evidence="14 15">
    <name type="scientific">Candidatus Ordinivivax streblomastigis</name>
    <dbReference type="NCBI Taxonomy" id="2540710"/>
    <lineage>
        <taxon>Bacteria</taxon>
        <taxon>Pseudomonadati</taxon>
        <taxon>Bacteroidota</taxon>
        <taxon>Bacteroidia</taxon>
        <taxon>Bacteroidales</taxon>
        <taxon>Candidatus Ordinivivax</taxon>
    </lineage>
</organism>
<evidence type="ECO:0000256" key="10">
    <source>
        <dbReference type="ARBA" id="ARBA00029409"/>
    </source>
</evidence>
<evidence type="ECO:0000256" key="3">
    <source>
        <dbReference type="ARBA" id="ARBA00013253"/>
    </source>
</evidence>
<dbReference type="NCBIfam" id="TIGR01498">
    <property type="entry name" value="folK"/>
    <property type="match status" value="1"/>
</dbReference>
<evidence type="ECO:0000256" key="8">
    <source>
        <dbReference type="ARBA" id="ARBA00022840"/>
    </source>
</evidence>
<evidence type="ECO:0000259" key="13">
    <source>
        <dbReference type="Pfam" id="PF01288"/>
    </source>
</evidence>
<dbReference type="EC" id="2.7.6.3" evidence="3"/>
<dbReference type="GO" id="GO:0005524">
    <property type="term" value="F:ATP binding"/>
    <property type="evidence" value="ECO:0007669"/>
    <property type="project" value="UniProtKB-KW"/>
</dbReference>
<dbReference type="GO" id="GO:0046654">
    <property type="term" value="P:tetrahydrofolate biosynthetic process"/>
    <property type="evidence" value="ECO:0007669"/>
    <property type="project" value="UniProtKB-UniPathway"/>
</dbReference>
<gene>
    <name evidence="14" type="ORF">EZS26_002849</name>
</gene>
<comment type="similarity">
    <text evidence="2">Belongs to the HPPK family.</text>
</comment>
<evidence type="ECO:0000256" key="7">
    <source>
        <dbReference type="ARBA" id="ARBA00022777"/>
    </source>
</evidence>
<dbReference type="Proteomes" id="UP000324575">
    <property type="component" value="Unassembled WGS sequence"/>
</dbReference>
<keyword evidence="9" id="KW-0289">Folate biosynthesis</keyword>
<evidence type="ECO:0000313" key="14">
    <source>
        <dbReference type="EMBL" id="KAA6300997.1"/>
    </source>
</evidence>
<proteinExistence type="inferred from homology"/>
<evidence type="ECO:0000256" key="5">
    <source>
        <dbReference type="ARBA" id="ARBA00022679"/>
    </source>
</evidence>
<keyword evidence="5" id="KW-0808">Transferase</keyword>
<dbReference type="AlphaFoldDB" id="A0A5M8NX17"/>
<dbReference type="InterPro" id="IPR035907">
    <property type="entry name" value="Hppk_sf"/>
</dbReference>
<dbReference type="GO" id="GO:0003848">
    <property type="term" value="F:2-amino-4-hydroxy-6-hydroxymethyldihydropteridine diphosphokinase activity"/>
    <property type="evidence" value="ECO:0007669"/>
    <property type="project" value="UniProtKB-EC"/>
</dbReference>
<dbReference type="SUPFAM" id="SSF55083">
    <property type="entry name" value="6-hydroxymethyl-7,8-dihydropterin pyrophosphokinase, HPPK"/>
    <property type="match status" value="1"/>
</dbReference>
<comment type="pathway">
    <text evidence="1">Cofactor biosynthesis; tetrahydrofolate biosynthesis; 2-amino-4-hydroxy-6-hydroxymethyl-7,8-dihydropteridine diphosphate from 7,8-dihydroneopterin triphosphate: step 4/4.</text>
</comment>
<dbReference type="PANTHER" id="PTHR43071:SF1">
    <property type="entry name" value="2-AMINO-4-HYDROXY-6-HYDROXYMETHYLDIHYDROPTERIDINE PYROPHOSPHOKINASE"/>
    <property type="match status" value="1"/>
</dbReference>
<dbReference type="UniPathway" id="UPA00077">
    <property type="reaction ID" value="UER00155"/>
</dbReference>